<feature type="coiled-coil region" evidence="1">
    <location>
        <begin position="3"/>
        <end position="37"/>
    </location>
</feature>
<protein>
    <submittedName>
        <fullName evidence="2">Uncharacterized protein</fullName>
    </submittedName>
</protein>
<evidence type="ECO:0000256" key="1">
    <source>
        <dbReference type="SAM" id="Coils"/>
    </source>
</evidence>
<proteinExistence type="predicted"/>
<gene>
    <name evidence="2" type="ORF">MM415B04258_0009</name>
</gene>
<dbReference type="AlphaFoldDB" id="A0A6M3LIF3"/>
<sequence>MTKKELETENRRLLARVKQLENTVEYVGRKLDATEEDRIKAISHAYYQQLKALRRDGESQRQSIVRKKLTIQHLLGRIAELEEK</sequence>
<keyword evidence="1" id="KW-0175">Coiled coil</keyword>
<evidence type="ECO:0000313" key="2">
    <source>
        <dbReference type="EMBL" id="QJA93352.1"/>
    </source>
</evidence>
<name>A0A6M3LIF3_9ZZZZ</name>
<reference evidence="2" key="1">
    <citation type="submission" date="2020-03" db="EMBL/GenBank/DDBJ databases">
        <title>The deep terrestrial virosphere.</title>
        <authorList>
            <person name="Holmfeldt K."/>
            <person name="Nilsson E."/>
            <person name="Simone D."/>
            <person name="Lopez-Fernandez M."/>
            <person name="Wu X."/>
            <person name="de Brujin I."/>
            <person name="Lundin D."/>
            <person name="Andersson A."/>
            <person name="Bertilsson S."/>
            <person name="Dopson M."/>
        </authorList>
    </citation>
    <scope>NUCLEOTIDE SEQUENCE</scope>
    <source>
        <strain evidence="2">MM415B04258</strain>
    </source>
</reference>
<accession>A0A6M3LIF3</accession>
<organism evidence="2">
    <name type="scientific">viral metagenome</name>
    <dbReference type="NCBI Taxonomy" id="1070528"/>
    <lineage>
        <taxon>unclassified sequences</taxon>
        <taxon>metagenomes</taxon>
        <taxon>organismal metagenomes</taxon>
    </lineage>
</organism>
<dbReference type="EMBL" id="MT143142">
    <property type="protein sequence ID" value="QJA93352.1"/>
    <property type="molecule type" value="Genomic_DNA"/>
</dbReference>